<dbReference type="InterPro" id="IPR000836">
    <property type="entry name" value="PRTase_dom"/>
</dbReference>
<proteinExistence type="inferred from homology"/>
<accession>A0A3P2A4T8</accession>
<name>A0A3P2A4T8_9NEIS</name>
<dbReference type="Gene3D" id="3.40.50.2020">
    <property type="match status" value="1"/>
</dbReference>
<dbReference type="RefSeq" id="WP_124795107.1">
    <property type="nucleotide sequence ID" value="NZ_RQYC01000009.1"/>
</dbReference>
<dbReference type="PANTHER" id="PTHR47505:SF1">
    <property type="entry name" value="DNA UTILIZATION PROTEIN YHGH"/>
    <property type="match status" value="1"/>
</dbReference>
<comment type="caution">
    <text evidence="2">The sequence shown here is derived from an EMBL/GenBank/DDBJ whole genome shotgun (WGS) entry which is preliminary data.</text>
</comment>
<dbReference type="EMBL" id="RQYC01000009">
    <property type="protein sequence ID" value="RRD89975.1"/>
    <property type="molecule type" value="Genomic_DNA"/>
</dbReference>
<evidence type="ECO:0000256" key="1">
    <source>
        <dbReference type="ARBA" id="ARBA00008007"/>
    </source>
</evidence>
<dbReference type="CDD" id="cd06223">
    <property type="entry name" value="PRTases_typeI"/>
    <property type="match status" value="1"/>
</dbReference>
<dbReference type="Proteomes" id="UP000269923">
    <property type="component" value="Unassembled WGS sequence"/>
</dbReference>
<reference evidence="2 3" key="1">
    <citation type="submission" date="2018-11" db="EMBL/GenBank/DDBJ databases">
        <title>Genomes From Bacteria Associated with the Canine Oral Cavity: a Test Case for Automated Genome-Based Taxonomic Assignment.</title>
        <authorList>
            <person name="Coil D.A."/>
            <person name="Jospin G."/>
            <person name="Darling A.E."/>
            <person name="Wallis C."/>
            <person name="Davis I.J."/>
            <person name="Harris S."/>
            <person name="Eisen J.A."/>
            <person name="Holcombe L.J."/>
            <person name="O'Flynn C."/>
        </authorList>
    </citation>
    <scope>NUCLEOTIDE SEQUENCE [LARGE SCALE GENOMIC DNA]</scope>
    <source>
        <strain evidence="2 3">COT-280</strain>
    </source>
</reference>
<sequence>MPWFFRFPTIQTCALCHDAAAAGALCEACLDDLLDLGAQGEHLCPKCMAYSANAQVCPDCEAEPPPLQAVWGSLRYQAPVPAMLHRWKHQGHSALLEAFWQTMRHAPPPWLENSEIDAVLGMPVSRERRLQRGFNQSEELAARIADEYGFTLLPRDTVLRRHRPPQSTLGREERARNIRQVFRLNHHIRGQNILLVDDVMTTGSSLYALAHTLIRGGAQVYAWVLAKNHD</sequence>
<comment type="similarity">
    <text evidence="1">Belongs to the ComF/GntX family.</text>
</comment>
<dbReference type="OrthoDB" id="9793412at2"/>
<protein>
    <submittedName>
        <fullName evidence="2">ComF family protein</fullName>
    </submittedName>
</protein>
<dbReference type="InterPro" id="IPR051910">
    <property type="entry name" value="ComF/GntX_DNA_util-trans"/>
</dbReference>
<organism evidence="2 3">
    <name type="scientific">Conchiformibius steedae</name>
    <dbReference type="NCBI Taxonomy" id="153493"/>
    <lineage>
        <taxon>Bacteria</taxon>
        <taxon>Pseudomonadati</taxon>
        <taxon>Pseudomonadota</taxon>
        <taxon>Betaproteobacteria</taxon>
        <taxon>Neisseriales</taxon>
        <taxon>Neisseriaceae</taxon>
        <taxon>Conchiformibius</taxon>
    </lineage>
</organism>
<dbReference type="InterPro" id="IPR029057">
    <property type="entry name" value="PRTase-like"/>
</dbReference>
<dbReference type="SUPFAM" id="SSF53271">
    <property type="entry name" value="PRTase-like"/>
    <property type="match status" value="1"/>
</dbReference>
<evidence type="ECO:0000313" key="2">
    <source>
        <dbReference type="EMBL" id="RRD89975.1"/>
    </source>
</evidence>
<dbReference type="AlphaFoldDB" id="A0A3P2A4T8"/>
<dbReference type="PANTHER" id="PTHR47505">
    <property type="entry name" value="DNA UTILIZATION PROTEIN YHGH"/>
    <property type="match status" value="1"/>
</dbReference>
<keyword evidence="3" id="KW-1185">Reference proteome</keyword>
<dbReference type="STRING" id="1121352.GCA_000620925_01318"/>
<gene>
    <name evidence="2" type="ORF">EII21_07095</name>
</gene>
<evidence type="ECO:0000313" key="3">
    <source>
        <dbReference type="Proteomes" id="UP000269923"/>
    </source>
</evidence>